<dbReference type="SUPFAM" id="SSF53067">
    <property type="entry name" value="Actin-like ATPase domain"/>
    <property type="match status" value="1"/>
</dbReference>
<evidence type="ECO:0000256" key="1">
    <source>
        <dbReference type="ARBA" id="ARBA00006479"/>
    </source>
</evidence>
<organism evidence="2 3">
    <name type="scientific">Micromonospora inyonensis</name>
    <dbReference type="NCBI Taxonomy" id="47866"/>
    <lineage>
        <taxon>Bacteria</taxon>
        <taxon>Bacillati</taxon>
        <taxon>Actinomycetota</taxon>
        <taxon>Actinomycetes</taxon>
        <taxon>Micromonosporales</taxon>
        <taxon>Micromonosporaceae</taxon>
        <taxon>Micromonospora</taxon>
    </lineage>
</organism>
<evidence type="ECO:0000313" key="3">
    <source>
        <dbReference type="Proteomes" id="UP000198906"/>
    </source>
</evidence>
<name>A0A1C6RAR6_9ACTN</name>
<accession>A0A1C6RAR6</accession>
<dbReference type="AlphaFoldDB" id="A0A1C6RAR6"/>
<dbReference type="EMBL" id="FMHU01000001">
    <property type="protein sequence ID" value="SCL14227.1"/>
    <property type="molecule type" value="Genomic_DNA"/>
</dbReference>
<gene>
    <name evidence="2" type="ORF">GA0074694_0673</name>
</gene>
<dbReference type="Proteomes" id="UP000198906">
    <property type="component" value="Unassembled WGS sequence"/>
</dbReference>
<proteinExistence type="inferred from homology"/>
<reference evidence="3" key="1">
    <citation type="submission" date="2016-06" db="EMBL/GenBank/DDBJ databases">
        <authorList>
            <person name="Varghese N."/>
        </authorList>
    </citation>
    <scope>NUCLEOTIDE SEQUENCE [LARGE SCALE GENOMIC DNA]</scope>
    <source>
        <strain evidence="3">DSM 46123</strain>
    </source>
</reference>
<dbReference type="InterPro" id="IPR043129">
    <property type="entry name" value="ATPase_NBD"/>
</dbReference>
<dbReference type="InterPro" id="IPR000600">
    <property type="entry name" value="ROK"/>
</dbReference>
<keyword evidence="2" id="KW-0808">Transferase</keyword>
<comment type="similarity">
    <text evidence="1">Belongs to the ROK (NagC/XylR) family.</text>
</comment>
<sequence length="272" mass="28917">MSHEPSGLGRLSAVVTTLAIDCGGGGIKGTVLDEAGTMRARPLRVPTPYPLPPSLFVKTLLDLAGRLPTADRLTVGMPGMLRHGVVVATPHYVTRSGPRSRVDPDLLAEWTGFDVRTALSDAFGVPALVLNDAEVHGAGVVAGSGCELVLTLGTGLGCALFDGGALAPHLELSQAPVRWGMTYDTYIGEPERRRLGDGFWSRRVRQVVDGLRPVFRWDRLYLGGGNSRLIRPEQLARMGEDVVVVPNTAALVGGVRAWQLTPPRPVDGHPAA</sequence>
<evidence type="ECO:0000313" key="2">
    <source>
        <dbReference type="EMBL" id="SCL14227.1"/>
    </source>
</evidence>
<dbReference type="Pfam" id="PF00480">
    <property type="entry name" value="ROK"/>
    <property type="match status" value="1"/>
</dbReference>
<keyword evidence="2" id="KW-0418">Kinase</keyword>
<keyword evidence="3" id="KW-1185">Reference proteome</keyword>
<dbReference type="STRING" id="47866.GA0074694_0673"/>
<protein>
    <submittedName>
        <fullName evidence="2">Polyphosphate glucokinase</fullName>
    </submittedName>
</protein>
<dbReference type="Gene3D" id="3.30.420.40">
    <property type="match status" value="2"/>
</dbReference>
<dbReference type="GO" id="GO:0016301">
    <property type="term" value="F:kinase activity"/>
    <property type="evidence" value="ECO:0007669"/>
    <property type="project" value="UniProtKB-KW"/>
</dbReference>